<dbReference type="Gene3D" id="1.10.340.70">
    <property type="match status" value="1"/>
</dbReference>
<dbReference type="Gene3D" id="3.30.420.10">
    <property type="entry name" value="Ribonuclease H-like superfamily/Ribonuclease H"/>
    <property type="match status" value="1"/>
</dbReference>
<organism evidence="3 4">
    <name type="scientific">Pinctada imbricata</name>
    <name type="common">Atlantic pearl-oyster</name>
    <name type="synonym">Pinctada martensii</name>
    <dbReference type="NCBI Taxonomy" id="66713"/>
    <lineage>
        <taxon>Eukaryota</taxon>
        <taxon>Metazoa</taxon>
        <taxon>Spiralia</taxon>
        <taxon>Lophotrochozoa</taxon>
        <taxon>Mollusca</taxon>
        <taxon>Bivalvia</taxon>
        <taxon>Autobranchia</taxon>
        <taxon>Pteriomorphia</taxon>
        <taxon>Pterioida</taxon>
        <taxon>Pterioidea</taxon>
        <taxon>Pteriidae</taxon>
        <taxon>Pinctada</taxon>
    </lineage>
</organism>
<dbReference type="EMBL" id="VSWD01000010">
    <property type="protein sequence ID" value="KAK3090267.1"/>
    <property type="molecule type" value="Genomic_DNA"/>
</dbReference>
<dbReference type="InterPro" id="IPR041588">
    <property type="entry name" value="Integrase_H2C2"/>
</dbReference>
<dbReference type="InterPro" id="IPR036397">
    <property type="entry name" value="RNaseH_sf"/>
</dbReference>
<dbReference type="Pfam" id="PF00665">
    <property type="entry name" value="rve"/>
    <property type="match status" value="1"/>
</dbReference>
<dbReference type="InterPro" id="IPR001584">
    <property type="entry name" value="Integrase_cat-core"/>
</dbReference>
<keyword evidence="4" id="KW-1185">Reference proteome</keyword>
<dbReference type="PANTHER" id="PTHR37984">
    <property type="entry name" value="PROTEIN CBG26694"/>
    <property type="match status" value="1"/>
</dbReference>
<dbReference type="InterPro" id="IPR054465">
    <property type="entry name" value="Integrase_p58-like_C"/>
</dbReference>
<dbReference type="InterPro" id="IPR012337">
    <property type="entry name" value="RNaseH-like_sf"/>
</dbReference>
<protein>
    <recommendedName>
        <fullName evidence="2">Integrase catalytic domain-containing protein</fullName>
    </recommendedName>
</protein>
<feature type="region of interest" description="Disordered" evidence="1">
    <location>
        <begin position="438"/>
        <end position="489"/>
    </location>
</feature>
<dbReference type="FunFam" id="1.10.340.70:FF:000001">
    <property type="entry name" value="Retrovirus-related Pol polyprotein from transposon gypsy-like Protein"/>
    <property type="match status" value="1"/>
</dbReference>
<evidence type="ECO:0000313" key="3">
    <source>
        <dbReference type="EMBL" id="KAK3090267.1"/>
    </source>
</evidence>
<dbReference type="PANTHER" id="PTHR37984:SF15">
    <property type="entry name" value="INTEGRASE CATALYTIC DOMAIN-CONTAINING PROTEIN"/>
    <property type="match status" value="1"/>
</dbReference>
<dbReference type="GO" id="GO:0003676">
    <property type="term" value="F:nucleic acid binding"/>
    <property type="evidence" value="ECO:0007669"/>
    <property type="project" value="InterPro"/>
</dbReference>
<accession>A0AA89C129</accession>
<dbReference type="AlphaFoldDB" id="A0AA89C129"/>
<name>A0AA89C129_PINIB</name>
<reference evidence="3" key="1">
    <citation type="submission" date="2019-08" db="EMBL/GenBank/DDBJ databases">
        <title>The improved chromosome-level genome for the pearl oyster Pinctada fucata martensii using PacBio sequencing and Hi-C.</title>
        <authorList>
            <person name="Zheng Z."/>
        </authorList>
    </citation>
    <scope>NUCLEOTIDE SEQUENCE</scope>
    <source>
        <strain evidence="3">ZZ-2019</strain>
        <tissue evidence="3">Adductor muscle</tissue>
    </source>
</reference>
<proteinExistence type="predicted"/>
<dbReference type="Pfam" id="PF17921">
    <property type="entry name" value="Integrase_H2C2"/>
    <property type="match status" value="1"/>
</dbReference>
<dbReference type="PROSITE" id="PS50994">
    <property type="entry name" value="INTEGRASE"/>
    <property type="match status" value="1"/>
</dbReference>
<dbReference type="SUPFAM" id="SSF53098">
    <property type="entry name" value="Ribonuclease H-like"/>
    <property type="match status" value="1"/>
</dbReference>
<gene>
    <name evidence="3" type="ORF">FSP39_010526</name>
</gene>
<dbReference type="InterPro" id="IPR050951">
    <property type="entry name" value="Retrovirus_Pol_polyprotein"/>
</dbReference>
<evidence type="ECO:0000259" key="2">
    <source>
        <dbReference type="PROSITE" id="PS50994"/>
    </source>
</evidence>
<dbReference type="Proteomes" id="UP001186944">
    <property type="component" value="Unassembled WGS sequence"/>
</dbReference>
<feature type="domain" description="Integrase catalytic" evidence="2">
    <location>
        <begin position="141"/>
        <end position="300"/>
    </location>
</feature>
<dbReference type="Pfam" id="PF22938">
    <property type="entry name" value="Integrase_p58_C"/>
    <property type="match status" value="1"/>
</dbReference>
<comment type="caution">
    <text evidence="3">The sequence shown here is derived from an EMBL/GenBank/DDBJ whole genome shotgun (WGS) entry which is preliminary data.</text>
</comment>
<sequence length="489" mass="56007">MQQTDPVINKVLHLKEENTTKPPRHKLSGFEMGVKILCTMWDSLYVDSGGILHRKTQSPTTSDEIIQLVVPTEIRKQILDHFHNNRLAGHLGREKTLSLIKKKYFWPGMSKDIRLWCQKCDMCAKLKPGPGKGKSPLVSNLVNGPLDRIAIDIMGPLPETREGNLYIMVVGDYFTKWKEAYAIPNHNALTVADKLVNEFICRFGVPKTIHTDQGREFESELFSNLCSLLNIEKTRTAPYRPYSDGMVERFNRSLQTMLSSFVNDNRNDWDEHLPYVLMGYRASVHESTKCSPNLLMFGREVQFPLDVSVGYPPCSPEPVCPTFYVEWLKQAMRNAHQFAFEHLKVAATRQKKYYDRGLKPRTYKIGQWVWRWYPPTANKNLDQGWTGPYLVIKKMGYVNYQIQKSENSPIVNVHVDHLKPHEGDCPRTSWLRTSVIDDTASDSGSSNSEQLEDVPDLVDVSFPVPAPDSPVPQRTRTGRVVKPREIYSP</sequence>
<dbReference type="GO" id="GO:0015074">
    <property type="term" value="P:DNA integration"/>
    <property type="evidence" value="ECO:0007669"/>
    <property type="project" value="InterPro"/>
</dbReference>
<dbReference type="FunFam" id="3.30.420.10:FF:000032">
    <property type="entry name" value="Retrovirus-related Pol polyprotein from transposon 297-like Protein"/>
    <property type="match status" value="1"/>
</dbReference>
<evidence type="ECO:0000313" key="4">
    <source>
        <dbReference type="Proteomes" id="UP001186944"/>
    </source>
</evidence>
<evidence type="ECO:0000256" key="1">
    <source>
        <dbReference type="SAM" id="MobiDB-lite"/>
    </source>
</evidence>